<evidence type="ECO:0000313" key="6">
    <source>
        <dbReference type="EMBL" id="MBB4267058.1"/>
    </source>
</evidence>
<feature type="domain" description="HTH lysR-type" evidence="5">
    <location>
        <begin position="1"/>
        <end position="58"/>
    </location>
</feature>
<organism evidence="6 7">
    <name type="scientific">Roseospira visakhapatnamensis</name>
    <dbReference type="NCBI Taxonomy" id="390880"/>
    <lineage>
        <taxon>Bacteria</taxon>
        <taxon>Pseudomonadati</taxon>
        <taxon>Pseudomonadota</taxon>
        <taxon>Alphaproteobacteria</taxon>
        <taxon>Rhodospirillales</taxon>
        <taxon>Rhodospirillaceae</taxon>
        <taxon>Roseospira</taxon>
    </lineage>
</organism>
<keyword evidence="4" id="KW-0804">Transcription</keyword>
<evidence type="ECO:0000259" key="5">
    <source>
        <dbReference type="PROSITE" id="PS50931"/>
    </source>
</evidence>
<dbReference type="PANTHER" id="PTHR30537">
    <property type="entry name" value="HTH-TYPE TRANSCRIPTIONAL REGULATOR"/>
    <property type="match status" value="1"/>
</dbReference>
<name>A0A7W6RFN9_9PROT</name>
<dbReference type="InterPro" id="IPR000847">
    <property type="entry name" value="LysR_HTH_N"/>
</dbReference>
<evidence type="ECO:0000256" key="4">
    <source>
        <dbReference type="ARBA" id="ARBA00023163"/>
    </source>
</evidence>
<gene>
    <name evidence="6" type="ORF">GGD89_002699</name>
</gene>
<dbReference type="SUPFAM" id="SSF53850">
    <property type="entry name" value="Periplasmic binding protein-like II"/>
    <property type="match status" value="1"/>
</dbReference>
<dbReference type="GO" id="GO:0006351">
    <property type="term" value="P:DNA-templated transcription"/>
    <property type="evidence" value="ECO:0007669"/>
    <property type="project" value="TreeGrafter"/>
</dbReference>
<dbReference type="InterPro" id="IPR036390">
    <property type="entry name" value="WH_DNA-bd_sf"/>
</dbReference>
<dbReference type="SUPFAM" id="SSF46785">
    <property type="entry name" value="Winged helix' DNA-binding domain"/>
    <property type="match status" value="1"/>
</dbReference>
<comment type="caution">
    <text evidence="6">The sequence shown here is derived from an EMBL/GenBank/DDBJ whole genome shotgun (WGS) entry which is preliminary data.</text>
</comment>
<dbReference type="RefSeq" id="WP_184046086.1">
    <property type="nucleotide sequence ID" value="NZ_JACIGK010000021.1"/>
</dbReference>
<protein>
    <submittedName>
        <fullName evidence="6">DNA-binding transcriptional LysR family regulator</fullName>
    </submittedName>
</protein>
<dbReference type="GO" id="GO:0003700">
    <property type="term" value="F:DNA-binding transcription factor activity"/>
    <property type="evidence" value="ECO:0007669"/>
    <property type="project" value="InterPro"/>
</dbReference>
<dbReference type="Pfam" id="PF00126">
    <property type="entry name" value="HTH_1"/>
    <property type="match status" value="1"/>
</dbReference>
<dbReference type="EMBL" id="JACIGK010000021">
    <property type="protein sequence ID" value="MBB4267058.1"/>
    <property type="molecule type" value="Genomic_DNA"/>
</dbReference>
<dbReference type="InterPro" id="IPR005119">
    <property type="entry name" value="LysR_subst-bd"/>
</dbReference>
<reference evidence="6 7" key="1">
    <citation type="submission" date="2020-08" db="EMBL/GenBank/DDBJ databases">
        <title>Genome sequencing of Purple Non-Sulfur Bacteria from various extreme environments.</title>
        <authorList>
            <person name="Mayer M."/>
        </authorList>
    </citation>
    <scope>NUCLEOTIDE SEQUENCE [LARGE SCALE GENOMIC DNA]</scope>
    <source>
        <strain evidence="6 7">JA131</strain>
    </source>
</reference>
<dbReference type="PANTHER" id="PTHR30537:SF3">
    <property type="entry name" value="TRANSCRIPTIONAL REGULATORY PROTEIN"/>
    <property type="match status" value="1"/>
</dbReference>
<comment type="similarity">
    <text evidence="1">Belongs to the LysR transcriptional regulatory family.</text>
</comment>
<dbReference type="Pfam" id="PF03466">
    <property type="entry name" value="LysR_substrate"/>
    <property type="match status" value="1"/>
</dbReference>
<dbReference type="Gene3D" id="3.40.190.290">
    <property type="match status" value="1"/>
</dbReference>
<evidence type="ECO:0000256" key="2">
    <source>
        <dbReference type="ARBA" id="ARBA00023015"/>
    </source>
</evidence>
<evidence type="ECO:0000313" key="7">
    <source>
        <dbReference type="Proteomes" id="UP000554286"/>
    </source>
</evidence>
<dbReference type="Proteomes" id="UP000554286">
    <property type="component" value="Unassembled WGS sequence"/>
</dbReference>
<evidence type="ECO:0000256" key="1">
    <source>
        <dbReference type="ARBA" id="ARBA00009437"/>
    </source>
</evidence>
<proteinExistence type="inferred from homology"/>
<keyword evidence="2" id="KW-0805">Transcription regulation</keyword>
<dbReference type="AlphaFoldDB" id="A0A7W6RFN9"/>
<sequence length="305" mass="33518">MNWDHLRVFLAVARRGQILAAAQALGLNHATVARRLDALEAAMGVPLFERRPSGSIPTEAGERLVEVAERIETEILEITEDTRARGARLAGTVRIGAPDGLGTYFLAAELGRLQQDHPDLVIELVPLPRVFSLSRREADLAVCLDPPKEGKLLVSRLTDYTLGVYAAGAYLAAWGTPARDEDLATHVLVTGVDDYAYTSSLDYARALARWTRRHFRCASVAGQIEAVQAGVGIGILHDFVARGIPGLVRILPAVTFRRAYHLLSHRDTHALARVAFCRTYLARRFREERRLFIDETPAPSAEGAP</sequence>
<keyword evidence="3 6" id="KW-0238">DNA-binding</keyword>
<evidence type="ECO:0000256" key="3">
    <source>
        <dbReference type="ARBA" id="ARBA00023125"/>
    </source>
</evidence>
<dbReference type="InterPro" id="IPR036388">
    <property type="entry name" value="WH-like_DNA-bd_sf"/>
</dbReference>
<dbReference type="Gene3D" id="1.10.10.10">
    <property type="entry name" value="Winged helix-like DNA-binding domain superfamily/Winged helix DNA-binding domain"/>
    <property type="match status" value="1"/>
</dbReference>
<dbReference type="GO" id="GO:0043565">
    <property type="term" value="F:sequence-specific DNA binding"/>
    <property type="evidence" value="ECO:0007669"/>
    <property type="project" value="TreeGrafter"/>
</dbReference>
<dbReference type="InterPro" id="IPR058163">
    <property type="entry name" value="LysR-type_TF_proteobact-type"/>
</dbReference>
<accession>A0A7W6RFN9</accession>
<keyword evidence="7" id="KW-1185">Reference proteome</keyword>
<dbReference type="PROSITE" id="PS50931">
    <property type="entry name" value="HTH_LYSR"/>
    <property type="match status" value="1"/>
</dbReference>